<feature type="region of interest" description="Disordered" evidence="5">
    <location>
        <begin position="144"/>
        <end position="175"/>
    </location>
</feature>
<name>A0A6P8IAV9_ACTTE</name>
<organism evidence="6 7">
    <name type="scientific">Actinia tenebrosa</name>
    <name type="common">Australian red waratah sea anemone</name>
    <dbReference type="NCBI Taxonomy" id="6105"/>
    <lineage>
        <taxon>Eukaryota</taxon>
        <taxon>Metazoa</taxon>
        <taxon>Cnidaria</taxon>
        <taxon>Anthozoa</taxon>
        <taxon>Hexacorallia</taxon>
        <taxon>Actiniaria</taxon>
        <taxon>Actiniidae</taxon>
        <taxon>Actinia</taxon>
    </lineage>
</organism>
<dbReference type="GO" id="GO:0003682">
    <property type="term" value="F:chromatin binding"/>
    <property type="evidence" value="ECO:0007669"/>
    <property type="project" value="TreeGrafter"/>
</dbReference>
<evidence type="ECO:0000256" key="1">
    <source>
        <dbReference type="ARBA" id="ARBA00004123"/>
    </source>
</evidence>
<evidence type="ECO:0000313" key="6">
    <source>
        <dbReference type="Proteomes" id="UP000515163"/>
    </source>
</evidence>
<dbReference type="GO" id="GO:0006261">
    <property type="term" value="P:DNA-templated DNA replication"/>
    <property type="evidence" value="ECO:0007669"/>
    <property type="project" value="TreeGrafter"/>
</dbReference>
<dbReference type="RefSeq" id="XP_031561850.1">
    <property type="nucleotide sequence ID" value="XM_031705990.1"/>
</dbReference>
<dbReference type="AlphaFoldDB" id="A0A6P8IAV9"/>
<gene>
    <name evidence="7" type="primary">LOC116297707</name>
</gene>
<accession>A0A6P8IAV9</accession>
<keyword evidence="4" id="KW-0539">Nucleus</keyword>
<dbReference type="OrthoDB" id="329666at2759"/>
<evidence type="ECO:0000313" key="7">
    <source>
        <dbReference type="RefSeq" id="XP_031561850.1"/>
    </source>
</evidence>
<feature type="compositionally biased region" description="Acidic residues" evidence="5">
    <location>
        <begin position="164"/>
        <end position="175"/>
    </location>
</feature>
<dbReference type="GO" id="GO:0005634">
    <property type="term" value="C:nucleus"/>
    <property type="evidence" value="ECO:0007669"/>
    <property type="project" value="UniProtKB-SubCell"/>
</dbReference>
<dbReference type="FunCoup" id="A0A6P8IAV9">
    <property type="interactions" value="3304"/>
</dbReference>
<proteinExistence type="inferred from homology"/>
<comment type="subcellular location">
    <subcellularLocation>
        <location evidence="1">Nucleus</location>
    </subcellularLocation>
</comment>
<comment type="similarity">
    <text evidence="2">Belongs to the MCMBP family.</text>
</comment>
<dbReference type="KEGG" id="aten:116297707"/>
<evidence type="ECO:0000256" key="3">
    <source>
        <dbReference type="ARBA" id="ARBA00015405"/>
    </source>
</evidence>
<dbReference type="InterPro" id="IPR019140">
    <property type="entry name" value="MCM_complex-bd"/>
</dbReference>
<sequence length="612" mass="68522">MPCIEDWVSHPLSVVDGIGQESGSNTKHKVQEFFADRVKDGSHRIPSINDIPIEKLRPNSLVKFRCMVQDMFGPEYFLSEYEIVSKTRGETKMRSGMYRDMADCPQGHEANFESARNVTAEKHSYFCVPIPGETEWAKEGFARKSANHGTKAPQTGQSNKRSLEEDEDMEQEQGDGVLEEGIETSQGDAQNKKSKVANEIAQESSSSAMVTSLNHPIPGENGPSCIVHVYDKCEDIKLNDMVEFIGIVSIQPHFATFTEEKSEESSPMVLTADSFMSEEEHAAHYPPTSLVPRLHCVFYQHLKHSNPSIPLDADEKTSDSLLPQVARARGDLLFMLKSLLLGDELAAEYLLLHLVSSVYTRCGIMAVGKFSLNLCGCPMEPSFTKRISDTLKQVLPKCVNMQMTLNNMNTLNFVPKKDYKANRLISGILQLSDSTQLILDETALEAGQLNTNGVQNVTALGSLISWQKLEYDFDFYKTDFKSNIQVLVLSEGKSMLPCDCHIKIETSSSQQESPVNMSEDLLNMFRTYIGLVRLSSYSITPAMQKALQEDFVQARQRNPSTMTADDFHRHLLVARLMAVSSGSSTLTQELWEKVKKLEELRKTRLRLSSNSA</sequence>
<dbReference type="PANTHER" id="PTHR13489:SF0">
    <property type="entry name" value="MINI-CHROMOSOME MAINTENANCE COMPLEX-BINDING PROTEIN"/>
    <property type="match status" value="1"/>
</dbReference>
<protein>
    <recommendedName>
        <fullName evidence="3">Mini-chromosome maintenance complex-binding protein</fullName>
    </recommendedName>
</protein>
<dbReference type="PANTHER" id="PTHR13489">
    <property type="entry name" value="MINI-CHROMOSOME MAINTENANCE COMPLEX-BINDING PROTEIN"/>
    <property type="match status" value="1"/>
</dbReference>
<dbReference type="Pfam" id="PF09739">
    <property type="entry name" value="MCM_bind"/>
    <property type="match status" value="1"/>
</dbReference>
<dbReference type="GeneID" id="116297707"/>
<dbReference type="InParanoid" id="A0A6P8IAV9"/>
<dbReference type="Proteomes" id="UP000515163">
    <property type="component" value="Unplaced"/>
</dbReference>
<evidence type="ECO:0000256" key="2">
    <source>
        <dbReference type="ARBA" id="ARBA00007925"/>
    </source>
</evidence>
<evidence type="ECO:0000256" key="5">
    <source>
        <dbReference type="SAM" id="MobiDB-lite"/>
    </source>
</evidence>
<evidence type="ECO:0000256" key="4">
    <source>
        <dbReference type="ARBA" id="ARBA00023242"/>
    </source>
</evidence>
<keyword evidence="6" id="KW-1185">Reference proteome</keyword>
<reference evidence="7" key="1">
    <citation type="submission" date="2025-08" db="UniProtKB">
        <authorList>
            <consortium name="RefSeq"/>
        </authorList>
    </citation>
    <scope>IDENTIFICATION</scope>
    <source>
        <tissue evidence="7">Tentacle</tissue>
    </source>
</reference>